<organism evidence="8 9">
    <name type="scientific">candidate division WOR-3 bacterium</name>
    <dbReference type="NCBI Taxonomy" id="2052148"/>
    <lineage>
        <taxon>Bacteria</taxon>
        <taxon>Bacteria division WOR-3</taxon>
    </lineage>
</organism>
<keyword evidence="4 6" id="KW-1133">Transmembrane helix</keyword>
<feature type="transmembrane region" description="Helical" evidence="6">
    <location>
        <begin position="156"/>
        <end position="175"/>
    </location>
</feature>
<feature type="transmembrane region" description="Helical" evidence="6">
    <location>
        <begin position="96"/>
        <end position="118"/>
    </location>
</feature>
<keyword evidence="5 6" id="KW-0472">Membrane</keyword>
<dbReference type="EMBL" id="VGIR01000036">
    <property type="protein sequence ID" value="MBM3331591.1"/>
    <property type="molecule type" value="Genomic_DNA"/>
</dbReference>
<dbReference type="PANTHER" id="PTHR33545">
    <property type="entry name" value="UPF0750 MEMBRANE PROTEIN YITT-RELATED"/>
    <property type="match status" value="1"/>
</dbReference>
<reference evidence="8" key="1">
    <citation type="submission" date="2019-03" db="EMBL/GenBank/DDBJ databases">
        <title>Lake Tanganyika Metagenome-Assembled Genomes (MAGs).</title>
        <authorList>
            <person name="Tran P."/>
        </authorList>
    </citation>
    <scope>NUCLEOTIDE SEQUENCE</scope>
    <source>
        <strain evidence="8">K_DeepCast_150m_m2_040</strain>
    </source>
</reference>
<dbReference type="InterPro" id="IPR003740">
    <property type="entry name" value="YitT"/>
</dbReference>
<evidence type="ECO:0000256" key="3">
    <source>
        <dbReference type="ARBA" id="ARBA00022692"/>
    </source>
</evidence>
<dbReference type="InterPro" id="IPR051461">
    <property type="entry name" value="UPF0750_membrane"/>
</dbReference>
<evidence type="ECO:0000256" key="6">
    <source>
        <dbReference type="SAM" id="Phobius"/>
    </source>
</evidence>
<dbReference type="CDD" id="cd16380">
    <property type="entry name" value="YitT_C"/>
    <property type="match status" value="1"/>
</dbReference>
<evidence type="ECO:0000259" key="7">
    <source>
        <dbReference type="Pfam" id="PF10035"/>
    </source>
</evidence>
<dbReference type="Proteomes" id="UP000779900">
    <property type="component" value="Unassembled WGS sequence"/>
</dbReference>
<dbReference type="InterPro" id="IPR019264">
    <property type="entry name" value="DUF2179"/>
</dbReference>
<dbReference type="AlphaFoldDB" id="A0A937XGG2"/>
<comment type="subcellular location">
    <subcellularLocation>
        <location evidence="1">Cell membrane</location>
        <topology evidence="1">Multi-pass membrane protein</topology>
    </subcellularLocation>
</comment>
<feature type="transmembrane region" description="Helical" evidence="6">
    <location>
        <begin position="130"/>
        <end position="150"/>
    </location>
</feature>
<evidence type="ECO:0000256" key="5">
    <source>
        <dbReference type="ARBA" id="ARBA00023136"/>
    </source>
</evidence>
<name>A0A937XGG2_UNCW3</name>
<dbReference type="GO" id="GO:0005886">
    <property type="term" value="C:plasma membrane"/>
    <property type="evidence" value="ECO:0007669"/>
    <property type="project" value="UniProtKB-SubCell"/>
</dbReference>
<evidence type="ECO:0000313" key="8">
    <source>
        <dbReference type="EMBL" id="MBM3331591.1"/>
    </source>
</evidence>
<dbReference type="Gene3D" id="3.30.70.120">
    <property type="match status" value="1"/>
</dbReference>
<keyword evidence="3 6" id="KW-0812">Transmembrane</keyword>
<comment type="caution">
    <text evidence="8">The sequence shown here is derived from an EMBL/GenBank/DDBJ whole genome shotgun (WGS) entry which is preliminary data.</text>
</comment>
<evidence type="ECO:0000256" key="2">
    <source>
        <dbReference type="ARBA" id="ARBA00022475"/>
    </source>
</evidence>
<gene>
    <name evidence="8" type="ORF">FJY68_07025</name>
</gene>
<accession>A0A937XGG2</accession>
<sequence>MAFTIRLYEDMKLWSTRQPRTADSRTTKPLLPFIRVDPMPDPGYTLPVKRRFLREFGQGVYIVVGSAVVALAYNLFLIPHRIVPGGAGGVAMILNYFFATPVGLTILVINIPLFVVGIRTLGRTYGVKSMVGVAVSSLMIDGFTYIFHFGSATDNQILACIFGGILLGAGLGLVFRGGGSTGGSDIVGQVLHRYTNFSTGTSILVVDFVVITAAGLCFGQFESALYGYLNLYLSTRSIDIVLEGLSYTRALFVISDSSDAIAQAITTRMNRGATVLNATGAYSQEQKNMVFSVMAKREVSRAREIVREVDPRAFVIITDVYEVLGEGFRPRT</sequence>
<protein>
    <submittedName>
        <fullName evidence="8">YitT family protein</fullName>
    </submittedName>
</protein>
<keyword evidence="2" id="KW-1003">Cell membrane</keyword>
<evidence type="ECO:0000256" key="1">
    <source>
        <dbReference type="ARBA" id="ARBA00004651"/>
    </source>
</evidence>
<dbReference type="PANTHER" id="PTHR33545:SF9">
    <property type="entry name" value="UPF0750 MEMBRANE PROTEIN YITE"/>
    <property type="match status" value="1"/>
</dbReference>
<evidence type="ECO:0000256" key="4">
    <source>
        <dbReference type="ARBA" id="ARBA00022989"/>
    </source>
</evidence>
<evidence type="ECO:0000313" key="9">
    <source>
        <dbReference type="Proteomes" id="UP000779900"/>
    </source>
</evidence>
<dbReference type="Pfam" id="PF10035">
    <property type="entry name" value="DUF2179"/>
    <property type="match status" value="1"/>
</dbReference>
<proteinExistence type="predicted"/>
<dbReference type="Pfam" id="PF02588">
    <property type="entry name" value="YitT_membrane"/>
    <property type="match status" value="1"/>
</dbReference>
<dbReference type="PIRSF" id="PIRSF006483">
    <property type="entry name" value="Membrane_protein_YitT"/>
    <property type="match status" value="1"/>
</dbReference>
<dbReference type="InterPro" id="IPR015867">
    <property type="entry name" value="N-reg_PII/ATP_PRibTrfase_C"/>
</dbReference>
<feature type="domain" description="DUF2179" evidence="7">
    <location>
        <begin position="271"/>
        <end position="325"/>
    </location>
</feature>
<feature type="transmembrane region" description="Helical" evidence="6">
    <location>
        <begin position="59"/>
        <end position="76"/>
    </location>
</feature>